<gene>
    <name evidence="2" type="ORF">NDU88_003621</name>
</gene>
<dbReference type="Proteomes" id="UP001066276">
    <property type="component" value="Chromosome 11"/>
</dbReference>
<sequence length="91" mass="9836">MPTNVANRSSQLGAVSPPCRGQQNRQGPVGEALVTRRQVRPEAQRIAASMNAKNCSSQLWAVSLPCRGQGNRQEPTEAAGEALVMRRQARP</sequence>
<proteinExistence type="predicted"/>
<accession>A0AAV7LHK6</accession>
<dbReference type="EMBL" id="JANPWB010000015">
    <property type="protein sequence ID" value="KAJ1090489.1"/>
    <property type="molecule type" value="Genomic_DNA"/>
</dbReference>
<evidence type="ECO:0000256" key="1">
    <source>
        <dbReference type="SAM" id="MobiDB-lite"/>
    </source>
</evidence>
<protein>
    <submittedName>
        <fullName evidence="2">Uncharacterized protein</fullName>
    </submittedName>
</protein>
<dbReference type="AlphaFoldDB" id="A0AAV7LHK6"/>
<comment type="caution">
    <text evidence="2">The sequence shown here is derived from an EMBL/GenBank/DDBJ whole genome shotgun (WGS) entry which is preliminary data.</text>
</comment>
<evidence type="ECO:0000313" key="2">
    <source>
        <dbReference type="EMBL" id="KAJ1090489.1"/>
    </source>
</evidence>
<feature type="region of interest" description="Disordered" evidence="1">
    <location>
        <begin position="1"/>
        <end position="29"/>
    </location>
</feature>
<feature type="compositionally biased region" description="Polar residues" evidence="1">
    <location>
        <begin position="1"/>
        <end position="13"/>
    </location>
</feature>
<reference evidence="2" key="1">
    <citation type="journal article" date="2022" name="bioRxiv">
        <title>Sequencing and chromosome-scale assembly of the giantPleurodeles waltlgenome.</title>
        <authorList>
            <person name="Brown T."/>
            <person name="Elewa A."/>
            <person name="Iarovenko S."/>
            <person name="Subramanian E."/>
            <person name="Araus A.J."/>
            <person name="Petzold A."/>
            <person name="Susuki M."/>
            <person name="Suzuki K.-i.T."/>
            <person name="Hayashi T."/>
            <person name="Toyoda A."/>
            <person name="Oliveira C."/>
            <person name="Osipova E."/>
            <person name="Leigh N.D."/>
            <person name="Simon A."/>
            <person name="Yun M.H."/>
        </authorList>
    </citation>
    <scope>NUCLEOTIDE SEQUENCE</scope>
    <source>
        <strain evidence="2">20211129_DDA</strain>
        <tissue evidence="2">Liver</tissue>
    </source>
</reference>
<keyword evidence="3" id="KW-1185">Reference proteome</keyword>
<organism evidence="2 3">
    <name type="scientific">Pleurodeles waltl</name>
    <name type="common">Iberian ribbed newt</name>
    <dbReference type="NCBI Taxonomy" id="8319"/>
    <lineage>
        <taxon>Eukaryota</taxon>
        <taxon>Metazoa</taxon>
        <taxon>Chordata</taxon>
        <taxon>Craniata</taxon>
        <taxon>Vertebrata</taxon>
        <taxon>Euteleostomi</taxon>
        <taxon>Amphibia</taxon>
        <taxon>Batrachia</taxon>
        <taxon>Caudata</taxon>
        <taxon>Salamandroidea</taxon>
        <taxon>Salamandridae</taxon>
        <taxon>Pleurodelinae</taxon>
        <taxon>Pleurodeles</taxon>
    </lineage>
</organism>
<name>A0AAV7LHK6_PLEWA</name>
<evidence type="ECO:0000313" key="3">
    <source>
        <dbReference type="Proteomes" id="UP001066276"/>
    </source>
</evidence>